<feature type="domain" description="DNA/RNA non-specific endonuclease/pyrophosphatase/phosphodiesterase" evidence="2">
    <location>
        <begin position="2"/>
        <end position="146"/>
    </location>
</feature>
<evidence type="ECO:0000259" key="1">
    <source>
        <dbReference type="SMART" id="SM00477"/>
    </source>
</evidence>
<dbReference type="Gene3D" id="3.40.570.10">
    <property type="entry name" value="Extracellular Endonuclease, subunit A"/>
    <property type="match status" value="1"/>
</dbReference>
<dbReference type="EMBL" id="CAAE01014749">
    <property type="protein sequence ID" value="CAG04761.1"/>
    <property type="molecule type" value="Genomic_DNA"/>
</dbReference>
<proteinExistence type="predicted"/>
<evidence type="ECO:0000313" key="3">
    <source>
        <dbReference type="EMBL" id="CAG04761.1"/>
    </source>
</evidence>
<feature type="domain" description="ENPP1-3/EXOG-like endonuclease/phosphodiesterase" evidence="1">
    <location>
        <begin position="2"/>
        <end position="144"/>
    </location>
</feature>
<dbReference type="GO" id="GO:0016787">
    <property type="term" value="F:hydrolase activity"/>
    <property type="evidence" value="ECO:0007669"/>
    <property type="project" value="InterPro"/>
</dbReference>
<accession>Q4S3M1</accession>
<evidence type="ECO:0000259" key="2">
    <source>
        <dbReference type="SMART" id="SM00892"/>
    </source>
</evidence>
<dbReference type="GO" id="GO:0003676">
    <property type="term" value="F:nucleic acid binding"/>
    <property type="evidence" value="ECO:0007669"/>
    <property type="project" value="InterPro"/>
</dbReference>
<gene>
    <name evidence="3" type="ORF">GSTENG00024592001</name>
</gene>
<dbReference type="InterPro" id="IPR044929">
    <property type="entry name" value="DNA/RNA_non-sp_Endonuclease_sf"/>
</dbReference>
<reference evidence="3" key="2">
    <citation type="submission" date="2004-02" db="EMBL/GenBank/DDBJ databases">
        <authorList>
            <consortium name="Genoscope"/>
            <consortium name="Whitehead Institute Centre for Genome Research"/>
        </authorList>
    </citation>
    <scope>NUCLEOTIDE SEQUENCE</scope>
</reference>
<dbReference type="GO" id="GO:0046872">
    <property type="term" value="F:metal ion binding"/>
    <property type="evidence" value="ECO:0007669"/>
    <property type="project" value="InterPro"/>
</dbReference>
<protein>
    <submittedName>
        <fullName evidence="3">(spotted green pufferfish) hypothetical protein</fullName>
    </submittedName>
</protein>
<dbReference type="KEGG" id="tng:GSTEN00024592G001"/>
<sequence>MYEPQLANATASPNMEVFDRRQNMDLNVTESQAVPDDYTNSGFTKGHLNPSMHQGTGEDRNATFTLTNIVPQKQVSNQKTWLRVEQKWKRFASYCNGSMYVITERRINDRVSVPEYLWSAYCCQSVSDQLPADVKAFFSCICCSWKK</sequence>
<dbReference type="SMART" id="SM00892">
    <property type="entry name" value="Endonuclease_NS"/>
    <property type="match status" value="1"/>
</dbReference>
<dbReference type="InterPro" id="IPR001604">
    <property type="entry name" value="Endo_G_ENPP1-like_dom"/>
</dbReference>
<dbReference type="InterPro" id="IPR020821">
    <property type="entry name" value="ENPP1-3/EXOG-like_nuc-like"/>
</dbReference>
<dbReference type="OrthoDB" id="69221at2759"/>
<dbReference type="Pfam" id="PF01223">
    <property type="entry name" value="Endonuclease_NS"/>
    <property type="match status" value="1"/>
</dbReference>
<dbReference type="SUPFAM" id="SSF54060">
    <property type="entry name" value="His-Me finger endonucleases"/>
    <property type="match status" value="1"/>
</dbReference>
<dbReference type="SMART" id="SM00477">
    <property type="entry name" value="NUC"/>
    <property type="match status" value="1"/>
</dbReference>
<dbReference type="InterPro" id="IPR044925">
    <property type="entry name" value="His-Me_finger_sf"/>
</dbReference>
<name>Q4S3M1_TETNG</name>
<organism evidence="3">
    <name type="scientific">Tetraodon nigroviridis</name>
    <name type="common">Spotted green pufferfish</name>
    <name type="synonym">Chelonodon nigroviridis</name>
    <dbReference type="NCBI Taxonomy" id="99883"/>
    <lineage>
        <taxon>Eukaryota</taxon>
        <taxon>Metazoa</taxon>
        <taxon>Chordata</taxon>
        <taxon>Craniata</taxon>
        <taxon>Vertebrata</taxon>
        <taxon>Euteleostomi</taxon>
        <taxon>Actinopterygii</taxon>
        <taxon>Neopterygii</taxon>
        <taxon>Teleostei</taxon>
        <taxon>Neoteleostei</taxon>
        <taxon>Acanthomorphata</taxon>
        <taxon>Eupercaria</taxon>
        <taxon>Tetraodontiformes</taxon>
        <taxon>Tetradontoidea</taxon>
        <taxon>Tetraodontidae</taxon>
        <taxon>Tetraodon</taxon>
    </lineage>
</organism>
<reference evidence="3" key="1">
    <citation type="journal article" date="2004" name="Nature">
        <title>Genome duplication in the teleost fish Tetraodon nigroviridis reveals the early vertebrate proto-karyotype.</title>
        <authorList>
            <person name="Jaillon O."/>
            <person name="Aury J.-M."/>
            <person name="Brunet F."/>
            <person name="Petit J.-L."/>
            <person name="Stange-Thomann N."/>
            <person name="Mauceli E."/>
            <person name="Bouneau L."/>
            <person name="Fischer C."/>
            <person name="Ozouf-Costaz C."/>
            <person name="Bernot A."/>
            <person name="Nicaud S."/>
            <person name="Jaffe D."/>
            <person name="Fisher S."/>
            <person name="Lutfalla G."/>
            <person name="Dossat C."/>
            <person name="Segurens B."/>
            <person name="Dasilva C."/>
            <person name="Salanoubat M."/>
            <person name="Levy M."/>
            <person name="Boudet N."/>
            <person name="Castellano S."/>
            <person name="Anthouard V."/>
            <person name="Jubin C."/>
            <person name="Castelli V."/>
            <person name="Katinka M."/>
            <person name="Vacherie B."/>
            <person name="Biemont C."/>
            <person name="Skalli Z."/>
            <person name="Cattolico L."/>
            <person name="Poulain J."/>
            <person name="De Berardinis V."/>
            <person name="Cruaud C."/>
            <person name="Duprat S."/>
            <person name="Brottier P."/>
            <person name="Coutanceau J.-P."/>
            <person name="Gouzy J."/>
            <person name="Parra G."/>
            <person name="Lardier G."/>
            <person name="Chapple C."/>
            <person name="McKernan K.J."/>
            <person name="McEwan P."/>
            <person name="Bosak S."/>
            <person name="Kellis M."/>
            <person name="Volff J.-N."/>
            <person name="Guigo R."/>
            <person name="Zody M.C."/>
            <person name="Mesirov J."/>
            <person name="Lindblad-Toh K."/>
            <person name="Birren B."/>
            <person name="Nusbaum C."/>
            <person name="Kahn D."/>
            <person name="Robinson-Rechavi M."/>
            <person name="Laudet V."/>
            <person name="Schachter V."/>
            <person name="Quetier F."/>
            <person name="Saurin W."/>
            <person name="Scarpelli C."/>
            <person name="Wincker P."/>
            <person name="Lander E.S."/>
            <person name="Weissenbach J."/>
            <person name="Roest Crollius H."/>
        </authorList>
    </citation>
    <scope>NUCLEOTIDE SEQUENCE [LARGE SCALE GENOMIC DNA]</scope>
</reference>
<dbReference type="PANTHER" id="PTHR21472">
    <property type="entry name" value="ENDONUCLEASE DOMAIN-CONTAINING 1 PROTEIN ENDOD1"/>
    <property type="match status" value="1"/>
</dbReference>
<comment type="caution">
    <text evidence="3">The sequence shown here is derived from an EMBL/GenBank/DDBJ whole genome shotgun (WGS) entry which is preliminary data.</text>
</comment>
<dbReference type="AlphaFoldDB" id="Q4S3M1"/>
<dbReference type="PANTHER" id="PTHR21472:SF26">
    <property type="entry name" value="ENDONUCLEASE DOMAIN CONTAINING 1"/>
    <property type="match status" value="1"/>
</dbReference>
<dbReference type="InterPro" id="IPR039015">
    <property type="entry name" value="ENDOD1"/>
</dbReference>